<keyword evidence="3" id="KW-1185">Reference proteome</keyword>
<feature type="transmembrane region" description="Helical" evidence="1">
    <location>
        <begin position="61"/>
        <end position="80"/>
    </location>
</feature>
<name>A0AAP0P3V2_9MAGN</name>
<reference evidence="2 3" key="1">
    <citation type="submission" date="2024-01" db="EMBL/GenBank/DDBJ databases">
        <title>Genome assemblies of Stephania.</title>
        <authorList>
            <person name="Yang L."/>
        </authorList>
    </citation>
    <scope>NUCLEOTIDE SEQUENCE [LARGE SCALE GENOMIC DNA]</scope>
    <source>
        <strain evidence="2">QJT</strain>
        <tissue evidence="2">Leaf</tissue>
    </source>
</reference>
<keyword evidence="1" id="KW-1133">Transmembrane helix</keyword>
<accession>A0AAP0P3V2</accession>
<dbReference type="PANTHER" id="PTHR33306">
    <property type="entry name" value="EXPRESSED PROTEIN-RELATED-RELATED"/>
    <property type="match status" value="1"/>
</dbReference>
<keyword evidence="1" id="KW-0472">Membrane</keyword>
<keyword evidence="1" id="KW-0812">Transmembrane</keyword>
<gene>
    <name evidence="2" type="ORF">Sjap_010005</name>
</gene>
<proteinExistence type="predicted"/>
<comment type="caution">
    <text evidence="2">The sequence shown here is derived from an EMBL/GenBank/DDBJ whole genome shotgun (WGS) entry which is preliminary data.</text>
</comment>
<sequence>MDWFYPKRRGPEWKQGCAGQALSSITLPPLPLLAVFAIVALFLSLSKYLDYRAGMQNTLINFQLVLLLLPVILIFVMRSMPEDRRFSIRLPRPQHDSIHWVGRSPLGVAVLVVVLLVMISYQSSVHSHWFRPLWSSVDGALMKLQVPYSDVAN</sequence>
<evidence type="ECO:0000256" key="1">
    <source>
        <dbReference type="SAM" id="Phobius"/>
    </source>
</evidence>
<dbReference type="AlphaFoldDB" id="A0AAP0P3V2"/>
<feature type="transmembrane region" description="Helical" evidence="1">
    <location>
        <begin position="100"/>
        <end position="121"/>
    </location>
</feature>
<dbReference type="EMBL" id="JBBNAE010000004">
    <property type="protein sequence ID" value="KAK9129518.1"/>
    <property type="molecule type" value="Genomic_DNA"/>
</dbReference>
<feature type="transmembrane region" description="Helical" evidence="1">
    <location>
        <begin position="30"/>
        <end position="49"/>
    </location>
</feature>
<evidence type="ECO:0000313" key="3">
    <source>
        <dbReference type="Proteomes" id="UP001417504"/>
    </source>
</evidence>
<protein>
    <submittedName>
        <fullName evidence="2">Uncharacterized protein</fullName>
    </submittedName>
</protein>
<dbReference type="Proteomes" id="UP001417504">
    <property type="component" value="Unassembled WGS sequence"/>
</dbReference>
<organism evidence="2 3">
    <name type="scientific">Stephania japonica</name>
    <dbReference type="NCBI Taxonomy" id="461633"/>
    <lineage>
        <taxon>Eukaryota</taxon>
        <taxon>Viridiplantae</taxon>
        <taxon>Streptophyta</taxon>
        <taxon>Embryophyta</taxon>
        <taxon>Tracheophyta</taxon>
        <taxon>Spermatophyta</taxon>
        <taxon>Magnoliopsida</taxon>
        <taxon>Ranunculales</taxon>
        <taxon>Menispermaceae</taxon>
        <taxon>Menispermoideae</taxon>
        <taxon>Cissampelideae</taxon>
        <taxon>Stephania</taxon>
    </lineage>
</organism>
<dbReference type="PANTHER" id="PTHR33306:SF40">
    <property type="entry name" value="EXPRESSED PROTEIN"/>
    <property type="match status" value="1"/>
</dbReference>
<evidence type="ECO:0000313" key="2">
    <source>
        <dbReference type="EMBL" id="KAK9129518.1"/>
    </source>
</evidence>